<evidence type="ECO:0000256" key="4">
    <source>
        <dbReference type="ARBA" id="ARBA00022553"/>
    </source>
</evidence>
<dbReference type="InterPro" id="IPR003594">
    <property type="entry name" value="HATPase_dom"/>
</dbReference>
<evidence type="ECO:0000256" key="3">
    <source>
        <dbReference type="ARBA" id="ARBA00012438"/>
    </source>
</evidence>
<reference evidence="12 13" key="1">
    <citation type="submission" date="2018-11" db="EMBL/GenBank/DDBJ databases">
        <title>Lysobacter cryohumiis sp. nov., isolated from soil in the Tianshan Mountains, Xinjiang, China.</title>
        <authorList>
            <person name="Luo Y."/>
            <person name="Sheng H."/>
        </authorList>
    </citation>
    <scope>NUCLEOTIDE SEQUENCE [LARGE SCALE GENOMIC DNA]</scope>
    <source>
        <strain evidence="12 13">ZS60</strain>
    </source>
</reference>
<evidence type="ECO:0000256" key="2">
    <source>
        <dbReference type="ARBA" id="ARBA00004370"/>
    </source>
</evidence>
<dbReference type="GO" id="GO:0000155">
    <property type="term" value="F:phosphorelay sensor kinase activity"/>
    <property type="evidence" value="ECO:0007669"/>
    <property type="project" value="InterPro"/>
</dbReference>
<proteinExistence type="predicted"/>
<dbReference type="SMART" id="SM00387">
    <property type="entry name" value="HATPase_c"/>
    <property type="match status" value="1"/>
</dbReference>
<evidence type="ECO:0000256" key="8">
    <source>
        <dbReference type="ARBA" id="ARBA00022989"/>
    </source>
</evidence>
<dbReference type="Gene3D" id="1.10.287.130">
    <property type="match status" value="1"/>
</dbReference>
<evidence type="ECO:0000256" key="7">
    <source>
        <dbReference type="ARBA" id="ARBA00022777"/>
    </source>
</evidence>
<dbReference type="Pfam" id="PF00512">
    <property type="entry name" value="HisKA"/>
    <property type="match status" value="1"/>
</dbReference>
<sequence>MAHGLPRRIKIAFVSQALIGSVLISLCILLAGLLVHRYVVADGMRTEAAAFWAGYRDDPAYPLPHTSTMRGYLQRPGTDHLADLPGFDGLGPGIHAVVGADRYVYIEDTAQGRLYLTYATGLVARAIVYTGLVSLLLSLLATYLISWLTYRNSKPLVVPVSWLANVVKQWDPRDPDVNAINAANLPPGASEEVHRLARALIGLADRVGDFVQRERDFTRDASHELRTPLTVIRVATDLLIDDPETSPKSLRSLARLQRAGRDMEAVIDAFLILAREADVEPMREEFEVRDVVREEVERIRPQLHDKPVSIEVIDNGGPHLFAPPHVLNVMLGNLLGNAATFTEHGTIEVRLYHDRIEVQDSGIGMGAEDLARAFDPFFRAEVGRGNGNGMGLSIVRRLGERFGWPVSLTSAPGEGTVATISFRG</sequence>
<keyword evidence="8 10" id="KW-1133">Transmembrane helix</keyword>
<dbReference type="InterPro" id="IPR004358">
    <property type="entry name" value="Sig_transdc_His_kin-like_C"/>
</dbReference>
<keyword evidence="7 12" id="KW-0418">Kinase</keyword>
<dbReference type="InterPro" id="IPR005467">
    <property type="entry name" value="His_kinase_dom"/>
</dbReference>
<dbReference type="InterPro" id="IPR036097">
    <property type="entry name" value="HisK_dim/P_sf"/>
</dbReference>
<dbReference type="CDD" id="cd00082">
    <property type="entry name" value="HisKA"/>
    <property type="match status" value="1"/>
</dbReference>
<comment type="catalytic activity">
    <reaction evidence="1">
        <text>ATP + protein L-histidine = ADP + protein N-phospho-L-histidine.</text>
        <dbReference type="EC" id="2.7.13.3"/>
    </reaction>
</comment>
<dbReference type="SMART" id="SM00388">
    <property type="entry name" value="HisKA"/>
    <property type="match status" value="1"/>
</dbReference>
<dbReference type="Pfam" id="PF02518">
    <property type="entry name" value="HATPase_c"/>
    <property type="match status" value="1"/>
</dbReference>
<dbReference type="PANTHER" id="PTHR45436:SF16">
    <property type="entry name" value="HISTIDINE KINASE"/>
    <property type="match status" value="1"/>
</dbReference>
<protein>
    <recommendedName>
        <fullName evidence="3">histidine kinase</fullName>
        <ecNumber evidence="3">2.7.13.3</ecNumber>
    </recommendedName>
</protein>
<dbReference type="OrthoDB" id="9121563at2"/>
<feature type="domain" description="Histidine kinase" evidence="11">
    <location>
        <begin position="220"/>
        <end position="424"/>
    </location>
</feature>
<evidence type="ECO:0000259" key="11">
    <source>
        <dbReference type="PROSITE" id="PS50109"/>
    </source>
</evidence>
<evidence type="ECO:0000256" key="5">
    <source>
        <dbReference type="ARBA" id="ARBA00022679"/>
    </source>
</evidence>
<feature type="transmembrane region" description="Helical" evidence="10">
    <location>
        <begin position="122"/>
        <end position="145"/>
    </location>
</feature>
<dbReference type="SUPFAM" id="SSF47384">
    <property type="entry name" value="Homodimeric domain of signal transducing histidine kinase"/>
    <property type="match status" value="1"/>
</dbReference>
<evidence type="ECO:0000256" key="10">
    <source>
        <dbReference type="SAM" id="Phobius"/>
    </source>
</evidence>
<dbReference type="PRINTS" id="PR00344">
    <property type="entry name" value="BCTRLSENSOR"/>
</dbReference>
<dbReference type="InterPro" id="IPR050428">
    <property type="entry name" value="TCS_sensor_his_kinase"/>
</dbReference>
<evidence type="ECO:0000256" key="6">
    <source>
        <dbReference type="ARBA" id="ARBA00022692"/>
    </source>
</evidence>
<dbReference type="Proteomes" id="UP000267049">
    <property type="component" value="Unassembled WGS sequence"/>
</dbReference>
<dbReference type="Gene3D" id="3.30.565.10">
    <property type="entry name" value="Histidine kinase-like ATPase, C-terminal domain"/>
    <property type="match status" value="1"/>
</dbReference>
<dbReference type="PANTHER" id="PTHR45436">
    <property type="entry name" value="SENSOR HISTIDINE KINASE YKOH"/>
    <property type="match status" value="1"/>
</dbReference>
<evidence type="ECO:0000256" key="9">
    <source>
        <dbReference type="ARBA" id="ARBA00023136"/>
    </source>
</evidence>
<keyword evidence="4" id="KW-0597">Phosphoprotein</keyword>
<keyword evidence="6 10" id="KW-0812">Transmembrane</keyword>
<dbReference type="PROSITE" id="PS50109">
    <property type="entry name" value="HIS_KIN"/>
    <property type="match status" value="1"/>
</dbReference>
<dbReference type="EMBL" id="RIBS01000003">
    <property type="protein sequence ID" value="RNF84188.1"/>
    <property type="molecule type" value="Genomic_DNA"/>
</dbReference>
<dbReference type="InterPro" id="IPR036890">
    <property type="entry name" value="HATPase_C_sf"/>
</dbReference>
<dbReference type="GO" id="GO:0005886">
    <property type="term" value="C:plasma membrane"/>
    <property type="evidence" value="ECO:0007669"/>
    <property type="project" value="TreeGrafter"/>
</dbReference>
<dbReference type="RefSeq" id="WP_123087374.1">
    <property type="nucleotide sequence ID" value="NZ_RIBS01000003.1"/>
</dbReference>
<feature type="transmembrane region" description="Helical" evidence="10">
    <location>
        <begin position="12"/>
        <end position="35"/>
    </location>
</feature>
<evidence type="ECO:0000313" key="13">
    <source>
        <dbReference type="Proteomes" id="UP000267049"/>
    </source>
</evidence>
<comment type="subcellular location">
    <subcellularLocation>
        <location evidence="2">Membrane</location>
    </subcellularLocation>
</comment>
<dbReference type="InterPro" id="IPR003661">
    <property type="entry name" value="HisK_dim/P_dom"/>
</dbReference>
<dbReference type="AlphaFoldDB" id="A0A3M8SS78"/>
<evidence type="ECO:0000313" key="12">
    <source>
        <dbReference type="EMBL" id="RNF84188.1"/>
    </source>
</evidence>
<organism evidence="12 13">
    <name type="scientific">Montanilutibacter psychrotolerans</name>
    <dbReference type="NCBI Taxonomy" id="1327343"/>
    <lineage>
        <taxon>Bacteria</taxon>
        <taxon>Pseudomonadati</taxon>
        <taxon>Pseudomonadota</taxon>
        <taxon>Gammaproteobacteria</taxon>
        <taxon>Lysobacterales</taxon>
        <taxon>Lysobacteraceae</taxon>
        <taxon>Montanilutibacter</taxon>
    </lineage>
</organism>
<dbReference type="SUPFAM" id="SSF55874">
    <property type="entry name" value="ATPase domain of HSP90 chaperone/DNA topoisomerase II/histidine kinase"/>
    <property type="match status" value="1"/>
</dbReference>
<accession>A0A3M8SS78</accession>
<keyword evidence="13" id="KW-1185">Reference proteome</keyword>
<comment type="caution">
    <text evidence="12">The sequence shown here is derived from an EMBL/GenBank/DDBJ whole genome shotgun (WGS) entry which is preliminary data.</text>
</comment>
<keyword evidence="9 10" id="KW-0472">Membrane</keyword>
<dbReference type="EC" id="2.7.13.3" evidence="3"/>
<gene>
    <name evidence="12" type="ORF">EER27_07245</name>
</gene>
<evidence type="ECO:0000256" key="1">
    <source>
        <dbReference type="ARBA" id="ARBA00000085"/>
    </source>
</evidence>
<name>A0A3M8SS78_9GAMM</name>
<keyword evidence="5" id="KW-0808">Transferase</keyword>